<evidence type="ECO:0000313" key="2">
    <source>
        <dbReference type="EMBL" id="KAA1103267.1"/>
    </source>
</evidence>
<proteinExistence type="predicted"/>
<keyword evidence="3" id="KW-1185">Reference proteome</keyword>
<evidence type="ECO:0000313" key="3">
    <source>
        <dbReference type="Proteomes" id="UP000324748"/>
    </source>
</evidence>
<dbReference type="Proteomes" id="UP000324748">
    <property type="component" value="Unassembled WGS sequence"/>
</dbReference>
<feature type="compositionally biased region" description="Low complexity" evidence="1">
    <location>
        <begin position="23"/>
        <end position="45"/>
    </location>
</feature>
<organism evidence="2 3">
    <name type="scientific">Puccinia graminis f. sp. tritici</name>
    <dbReference type="NCBI Taxonomy" id="56615"/>
    <lineage>
        <taxon>Eukaryota</taxon>
        <taxon>Fungi</taxon>
        <taxon>Dikarya</taxon>
        <taxon>Basidiomycota</taxon>
        <taxon>Pucciniomycotina</taxon>
        <taxon>Pucciniomycetes</taxon>
        <taxon>Pucciniales</taxon>
        <taxon>Pucciniaceae</taxon>
        <taxon>Puccinia</taxon>
    </lineage>
</organism>
<evidence type="ECO:0000256" key="1">
    <source>
        <dbReference type="SAM" id="MobiDB-lite"/>
    </source>
</evidence>
<protein>
    <submittedName>
        <fullName evidence="2">Uncharacterized protein</fullName>
    </submittedName>
</protein>
<name>A0A5B0PNN2_PUCGR</name>
<feature type="compositionally biased region" description="Polar residues" evidence="1">
    <location>
        <begin position="77"/>
        <end position="106"/>
    </location>
</feature>
<dbReference type="EMBL" id="VSWC01000042">
    <property type="protein sequence ID" value="KAA1103267.1"/>
    <property type="molecule type" value="Genomic_DNA"/>
</dbReference>
<comment type="caution">
    <text evidence="2">The sequence shown here is derived from an EMBL/GenBank/DDBJ whole genome shotgun (WGS) entry which is preliminary data.</text>
</comment>
<feature type="compositionally biased region" description="Polar residues" evidence="1">
    <location>
        <begin position="1"/>
        <end position="22"/>
    </location>
</feature>
<accession>A0A5B0PNN2</accession>
<feature type="region of interest" description="Disordered" evidence="1">
    <location>
        <begin position="1"/>
        <end position="106"/>
    </location>
</feature>
<gene>
    <name evidence="2" type="ORF">PGT21_011824</name>
</gene>
<reference evidence="2 3" key="1">
    <citation type="submission" date="2019-05" db="EMBL/GenBank/DDBJ databases">
        <title>Emergence of the Ug99 lineage of the wheat stem rust pathogen through somatic hybridization.</title>
        <authorList>
            <person name="Li F."/>
            <person name="Upadhyaya N.M."/>
            <person name="Sperschneider J."/>
            <person name="Matny O."/>
            <person name="Nguyen-Phuc H."/>
            <person name="Mago R."/>
            <person name="Raley C."/>
            <person name="Miller M.E."/>
            <person name="Silverstein K.A.T."/>
            <person name="Henningsen E."/>
            <person name="Hirsch C.D."/>
            <person name="Visser B."/>
            <person name="Pretorius Z.A."/>
            <person name="Steffenson B.J."/>
            <person name="Schwessinger B."/>
            <person name="Dodds P.N."/>
            <person name="Figueroa M."/>
        </authorList>
    </citation>
    <scope>NUCLEOTIDE SEQUENCE [LARGE SCALE GENOMIC DNA]</scope>
    <source>
        <strain evidence="2">21-0</strain>
    </source>
</reference>
<dbReference type="AlphaFoldDB" id="A0A5B0PNN2"/>
<sequence>MTNPLQSMSDSVKNLSAQNPLENPSDQNPTQSQQTQQSLLPLTSDASTPGPKRTSTSNVPPAPSKAPALKSTDGRTHPQTQPKQSSGKNPMLSSKGTTPQIAKTASALSKEIGSNGVGSQEPQCVAIVDPSATKAKAREMLLVKAIKAQEQGDEEKADRFFLMHDTLLKEDSKVVSQNADEIQVIASLPVIPQKSPSAAGGPTESNGIKFLWERSNSHDNRGFTPYFHENISELKGLIPLTIFNQKWQEEVRV</sequence>